<protein>
    <submittedName>
        <fullName evidence="1">Uncharacterized protein</fullName>
    </submittedName>
</protein>
<name>A0A0A1DF39_NOCSI</name>
<proteinExistence type="predicted"/>
<keyword evidence="2" id="KW-1185">Reference proteome</keyword>
<accession>A0A0A1DF39</accession>
<gene>
    <name evidence="1" type="ORF">KR76_01960</name>
</gene>
<reference evidence="1 2" key="1">
    <citation type="journal article" date="2015" name="Genome Announc.">
        <title>Complete Genome Sequence of Steroid-Transforming Nocardioides simplex VKM Ac-2033D.</title>
        <authorList>
            <person name="Shtratnikova V.Y."/>
            <person name="Schelkunov M.I."/>
            <person name="Pekov Y.A."/>
            <person name="Fokina V.V."/>
            <person name="Logacheva M.D."/>
            <person name="Sokolov S.L."/>
            <person name="Bragin E.Y."/>
            <person name="Ashapkin V.V."/>
            <person name="Donova M.V."/>
        </authorList>
    </citation>
    <scope>NUCLEOTIDE SEQUENCE [LARGE SCALE GENOMIC DNA]</scope>
    <source>
        <strain evidence="1 2">VKM Ac-2033D</strain>
    </source>
</reference>
<dbReference type="AlphaFoldDB" id="A0A0A1DF39"/>
<dbReference type="RefSeq" id="WP_038676248.1">
    <property type="nucleotide sequence ID" value="NZ_BJMC01000025.1"/>
</dbReference>
<evidence type="ECO:0000313" key="1">
    <source>
        <dbReference type="EMBL" id="AIY15841.1"/>
    </source>
</evidence>
<dbReference type="Pfam" id="PF19586">
    <property type="entry name" value="DUF6093"/>
    <property type="match status" value="1"/>
</dbReference>
<dbReference type="InterPro" id="IPR046075">
    <property type="entry name" value="DUF6093"/>
</dbReference>
<dbReference type="HOGENOM" id="CLU_1804190_0_0_11"/>
<dbReference type="STRING" id="2045.KR76_01960"/>
<dbReference type="KEGG" id="psim:KR76_01960"/>
<sequence length="143" mass="15536">MDAAGLPARLAARLARGRAMAEARMTSRCAVMRKTGYTEQDEETGLEVPVWAAIHVDLPLRLAGVPRGAATHRTVNVGGVDIEVPVRTANHPHDTADLHDGDLLDIYAGETPVVCQILESTGQDQATARRMLVFVVDRPEEWT</sequence>
<organism evidence="1 2">
    <name type="scientific">Nocardioides simplex</name>
    <name type="common">Arthrobacter simplex</name>
    <dbReference type="NCBI Taxonomy" id="2045"/>
    <lineage>
        <taxon>Bacteria</taxon>
        <taxon>Bacillati</taxon>
        <taxon>Actinomycetota</taxon>
        <taxon>Actinomycetes</taxon>
        <taxon>Propionibacteriales</taxon>
        <taxon>Nocardioidaceae</taxon>
        <taxon>Pimelobacter</taxon>
    </lineage>
</organism>
<evidence type="ECO:0000313" key="2">
    <source>
        <dbReference type="Proteomes" id="UP000030300"/>
    </source>
</evidence>
<dbReference type="GeneID" id="96607749"/>
<dbReference type="EMBL" id="CP009896">
    <property type="protein sequence ID" value="AIY15841.1"/>
    <property type="molecule type" value="Genomic_DNA"/>
</dbReference>
<dbReference type="Proteomes" id="UP000030300">
    <property type="component" value="Chromosome"/>
</dbReference>
<dbReference type="OrthoDB" id="9962849at2"/>